<proteinExistence type="predicted"/>
<organism evidence="2 3">
    <name type="scientific">Elysia crispata</name>
    <name type="common">lettuce slug</name>
    <dbReference type="NCBI Taxonomy" id="231223"/>
    <lineage>
        <taxon>Eukaryota</taxon>
        <taxon>Metazoa</taxon>
        <taxon>Spiralia</taxon>
        <taxon>Lophotrochozoa</taxon>
        <taxon>Mollusca</taxon>
        <taxon>Gastropoda</taxon>
        <taxon>Heterobranchia</taxon>
        <taxon>Euthyneura</taxon>
        <taxon>Panpulmonata</taxon>
        <taxon>Sacoglossa</taxon>
        <taxon>Placobranchoidea</taxon>
        <taxon>Plakobranchidae</taxon>
        <taxon>Elysia</taxon>
    </lineage>
</organism>
<comment type="caution">
    <text evidence="2">The sequence shown here is derived from an EMBL/GenBank/DDBJ whole genome shotgun (WGS) entry which is preliminary data.</text>
</comment>
<feature type="chain" id="PRO_5041980193" evidence="1">
    <location>
        <begin position="25"/>
        <end position="92"/>
    </location>
</feature>
<protein>
    <submittedName>
        <fullName evidence="2">Uncharacterized protein</fullName>
    </submittedName>
</protein>
<accession>A0AAE0Z5J1</accession>
<dbReference type="EMBL" id="JAWDGP010004617">
    <property type="protein sequence ID" value="KAK3763015.1"/>
    <property type="molecule type" value="Genomic_DNA"/>
</dbReference>
<evidence type="ECO:0000313" key="3">
    <source>
        <dbReference type="Proteomes" id="UP001283361"/>
    </source>
</evidence>
<dbReference type="AlphaFoldDB" id="A0AAE0Z5J1"/>
<dbReference type="Proteomes" id="UP001283361">
    <property type="component" value="Unassembled WGS sequence"/>
</dbReference>
<keyword evidence="1" id="KW-0732">Signal</keyword>
<keyword evidence="3" id="KW-1185">Reference proteome</keyword>
<sequence length="92" mass="10027">MGQLTASVLTLALCLAFLPPLWESKCMSSDPVDSIINDGFIRIVAIRSHRGDYWASVGDSVMVRSASVTQQGHIWCQSVSKDIKARNTTSSL</sequence>
<name>A0AAE0Z5J1_9GAST</name>
<gene>
    <name evidence="2" type="ORF">RRG08_026927</name>
</gene>
<evidence type="ECO:0000256" key="1">
    <source>
        <dbReference type="SAM" id="SignalP"/>
    </source>
</evidence>
<reference evidence="2" key="1">
    <citation type="journal article" date="2023" name="G3 (Bethesda)">
        <title>A reference genome for the long-term kleptoplast-retaining sea slug Elysia crispata morphotype clarki.</title>
        <authorList>
            <person name="Eastman K.E."/>
            <person name="Pendleton A.L."/>
            <person name="Shaikh M.A."/>
            <person name="Suttiyut T."/>
            <person name="Ogas R."/>
            <person name="Tomko P."/>
            <person name="Gavelis G."/>
            <person name="Widhalm J.R."/>
            <person name="Wisecaver J.H."/>
        </authorList>
    </citation>
    <scope>NUCLEOTIDE SEQUENCE</scope>
    <source>
        <strain evidence="2">ECLA1</strain>
    </source>
</reference>
<feature type="signal peptide" evidence="1">
    <location>
        <begin position="1"/>
        <end position="24"/>
    </location>
</feature>
<evidence type="ECO:0000313" key="2">
    <source>
        <dbReference type="EMBL" id="KAK3763015.1"/>
    </source>
</evidence>